<proteinExistence type="predicted"/>
<dbReference type="AlphaFoldDB" id="A0A5S3PL41"/>
<gene>
    <name evidence="1" type="ORF">FDT80_06005</name>
</gene>
<sequence length="73" mass="7550">MKEANRMPAPKLTKASVGNLIQAIRAAGLTPAAIHVEPNGGIRVDIAFAPEGKDPTVGLSAANNDALCWEEVA</sequence>
<reference evidence="1 2" key="1">
    <citation type="submission" date="2019-05" db="EMBL/GenBank/DDBJ databases">
        <title>Sulfitobacter sabulilitoris sp. nov., isolated from a marine sand.</title>
        <authorList>
            <person name="Yoon J.-H."/>
        </authorList>
    </citation>
    <scope>NUCLEOTIDE SEQUENCE [LARGE SCALE GENOMIC DNA]</scope>
    <source>
        <strain evidence="1 2">HSMS-29</strain>
    </source>
</reference>
<evidence type="ECO:0000313" key="2">
    <source>
        <dbReference type="Proteomes" id="UP000309550"/>
    </source>
</evidence>
<dbReference type="Proteomes" id="UP000309550">
    <property type="component" value="Unassembled WGS sequence"/>
</dbReference>
<accession>A0A5S3PL41</accession>
<evidence type="ECO:0000313" key="1">
    <source>
        <dbReference type="EMBL" id="TMM55119.1"/>
    </source>
</evidence>
<name>A0A5S3PL41_9RHOB</name>
<organism evidence="1 2">
    <name type="scientific">Sulfitobacter sabulilitoris</name>
    <dbReference type="NCBI Taxonomy" id="2562655"/>
    <lineage>
        <taxon>Bacteria</taxon>
        <taxon>Pseudomonadati</taxon>
        <taxon>Pseudomonadota</taxon>
        <taxon>Alphaproteobacteria</taxon>
        <taxon>Rhodobacterales</taxon>
        <taxon>Roseobacteraceae</taxon>
        <taxon>Sulfitobacter</taxon>
    </lineage>
</organism>
<comment type="caution">
    <text evidence="1">The sequence shown here is derived from an EMBL/GenBank/DDBJ whole genome shotgun (WGS) entry which is preliminary data.</text>
</comment>
<protein>
    <submittedName>
        <fullName evidence="1">Uncharacterized protein</fullName>
    </submittedName>
</protein>
<dbReference type="EMBL" id="VANS01000001">
    <property type="protein sequence ID" value="TMM55119.1"/>
    <property type="molecule type" value="Genomic_DNA"/>
</dbReference>
<keyword evidence="2" id="KW-1185">Reference proteome</keyword>